<dbReference type="GO" id="GO:0005829">
    <property type="term" value="C:cytosol"/>
    <property type="evidence" value="ECO:0007669"/>
    <property type="project" value="TreeGrafter"/>
</dbReference>
<dbReference type="PANTHER" id="PTHR30153">
    <property type="entry name" value="REPLICATIVE DNA HELICASE DNAB"/>
    <property type="match status" value="1"/>
</dbReference>
<evidence type="ECO:0000259" key="1">
    <source>
        <dbReference type="PROSITE" id="PS51199"/>
    </source>
</evidence>
<sequence length="365" mass="42083">MNLNIKNKIENILLHTMDDSEIIYKLKQVLYEADFQQNTARNSKSMATLISENIKQIQDNTKKYTSVKTGFTQLDTNFGGFELGEIVVIGGRPAMGKTQLLVNLSLHISQKMHLLYFSFDLSEFSLSSRFLSCVSGIAVEKIMQNKLSDDEKQKVASFESNFKNHQLFFNDSCYHSISAFKALCENQIKENHIKVIVIDYLQLMGTNKYRHNREYEISYISRELKNIAKTFNVCIIISSQLSRALETRSGSKRPQLSDLRDSGAIEQDADKVLFVYRAEYYKIDEDEEGESTDRRMELILAKNKNGVLGTVHLLRDENFTSFQAFDPNKNEFTFSKERLKELYDQNPNLINLVNDFNLDADNTPF</sequence>
<dbReference type="Proteomes" id="UP000320773">
    <property type="component" value="Unassembled WGS sequence"/>
</dbReference>
<evidence type="ECO:0000313" key="2">
    <source>
        <dbReference type="EMBL" id="TQM42262.1"/>
    </source>
</evidence>
<dbReference type="PROSITE" id="PS51199">
    <property type="entry name" value="SF4_HELICASE"/>
    <property type="match status" value="1"/>
</dbReference>
<accession>A0A543G854</accession>
<keyword evidence="2" id="KW-0378">Hydrolase</keyword>
<keyword evidence="2" id="KW-0347">Helicase</keyword>
<dbReference type="AlphaFoldDB" id="A0A543G854"/>
<dbReference type="GO" id="GO:0005524">
    <property type="term" value="F:ATP binding"/>
    <property type="evidence" value="ECO:0007669"/>
    <property type="project" value="InterPro"/>
</dbReference>
<dbReference type="InterPro" id="IPR027417">
    <property type="entry name" value="P-loop_NTPase"/>
</dbReference>
<proteinExistence type="predicted"/>
<dbReference type="GO" id="GO:0003678">
    <property type="term" value="F:DNA helicase activity"/>
    <property type="evidence" value="ECO:0007669"/>
    <property type="project" value="InterPro"/>
</dbReference>
<dbReference type="RefSeq" id="WP_089080345.1">
    <property type="nucleotide sequence ID" value="NZ_VFPJ01000001.1"/>
</dbReference>
<dbReference type="Gene3D" id="3.40.50.300">
    <property type="entry name" value="P-loop containing nucleotide triphosphate hydrolases"/>
    <property type="match status" value="1"/>
</dbReference>
<dbReference type="Pfam" id="PF03796">
    <property type="entry name" value="DnaB_C"/>
    <property type="match status" value="1"/>
</dbReference>
<feature type="domain" description="SF4 helicase" evidence="1">
    <location>
        <begin position="60"/>
        <end position="329"/>
    </location>
</feature>
<organism evidence="2 3">
    <name type="scientific">Flavobacterium branchiophilum</name>
    <dbReference type="NCBI Taxonomy" id="55197"/>
    <lineage>
        <taxon>Bacteria</taxon>
        <taxon>Pseudomonadati</taxon>
        <taxon>Bacteroidota</taxon>
        <taxon>Flavobacteriia</taxon>
        <taxon>Flavobacteriales</taxon>
        <taxon>Flavobacteriaceae</taxon>
        <taxon>Flavobacterium</taxon>
    </lineage>
</organism>
<gene>
    <name evidence="2" type="ORF">BC670_3306</name>
</gene>
<dbReference type="SUPFAM" id="SSF52540">
    <property type="entry name" value="P-loop containing nucleoside triphosphate hydrolases"/>
    <property type="match status" value="1"/>
</dbReference>
<keyword evidence="2" id="KW-0547">Nucleotide-binding</keyword>
<reference evidence="2 3" key="1">
    <citation type="submission" date="2019-06" db="EMBL/GenBank/DDBJ databases">
        <title>Genomic Encyclopedia of Archaeal and Bacterial Type Strains, Phase II (KMG-II): from individual species to whole genera.</title>
        <authorList>
            <person name="Goeker M."/>
        </authorList>
    </citation>
    <scope>NUCLEOTIDE SEQUENCE [LARGE SCALE GENOMIC DNA]</scope>
    <source>
        <strain evidence="2 3">DSM 24789</strain>
    </source>
</reference>
<keyword evidence="2" id="KW-0067">ATP-binding</keyword>
<dbReference type="InterPro" id="IPR007694">
    <property type="entry name" value="DNA_helicase_DnaB-like_C"/>
</dbReference>
<name>A0A543G854_9FLAO</name>
<dbReference type="PANTHER" id="PTHR30153:SF2">
    <property type="entry name" value="REPLICATIVE DNA HELICASE"/>
    <property type="match status" value="1"/>
</dbReference>
<protein>
    <submittedName>
        <fullName evidence="2">Replicative DNA helicase</fullName>
    </submittedName>
</protein>
<evidence type="ECO:0000313" key="3">
    <source>
        <dbReference type="Proteomes" id="UP000320773"/>
    </source>
</evidence>
<comment type="caution">
    <text evidence="2">The sequence shown here is derived from an EMBL/GenBank/DDBJ whole genome shotgun (WGS) entry which is preliminary data.</text>
</comment>
<dbReference type="GO" id="GO:0006260">
    <property type="term" value="P:DNA replication"/>
    <property type="evidence" value="ECO:0007669"/>
    <property type="project" value="InterPro"/>
</dbReference>
<dbReference type="EMBL" id="VFPJ01000001">
    <property type="protein sequence ID" value="TQM42262.1"/>
    <property type="molecule type" value="Genomic_DNA"/>
</dbReference>